<dbReference type="AlphaFoldDB" id="A0A2B4RRP9"/>
<evidence type="ECO:0000313" key="3">
    <source>
        <dbReference type="EMBL" id="PFX19479.1"/>
    </source>
</evidence>
<dbReference type="CDD" id="cd09917">
    <property type="entry name" value="F-box_SF"/>
    <property type="match status" value="1"/>
</dbReference>
<evidence type="ECO:0000313" key="4">
    <source>
        <dbReference type="Proteomes" id="UP000225706"/>
    </source>
</evidence>
<dbReference type="InterPro" id="IPR001810">
    <property type="entry name" value="F-box_dom"/>
</dbReference>
<keyword evidence="4" id="KW-1185">Reference proteome</keyword>
<comment type="caution">
    <text evidence="3">The sequence shown here is derived from an EMBL/GenBank/DDBJ whole genome shotgun (WGS) entry which is preliminary data.</text>
</comment>
<feature type="domain" description="F-box" evidence="2">
    <location>
        <begin position="23"/>
        <end position="69"/>
    </location>
</feature>
<feature type="region of interest" description="Disordered" evidence="1">
    <location>
        <begin position="205"/>
        <end position="228"/>
    </location>
</feature>
<gene>
    <name evidence="3" type="ORF">AWC38_SpisGene16101</name>
</gene>
<dbReference type="Gene3D" id="1.20.1280.50">
    <property type="match status" value="1"/>
</dbReference>
<evidence type="ECO:0000259" key="2">
    <source>
        <dbReference type="PROSITE" id="PS50181"/>
    </source>
</evidence>
<dbReference type="OrthoDB" id="5982475at2759"/>
<proteinExistence type="predicted"/>
<dbReference type="InterPro" id="IPR036047">
    <property type="entry name" value="F-box-like_dom_sf"/>
</dbReference>
<accession>A0A2B4RRP9</accession>
<dbReference type="SMART" id="SM00256">
    <property type="entry name" value="FBOX"/>
    <property type="match status" value="1"/>
</dbReference>
<dbReference type="Pfam" id="PF00646">
    <property type="entry name" value="F-box"/>
    <property type="match status" value="1"/>
</dbReference>
<dbReference type="EMBL" id="LSMT01000358">
    <property type="protein sequence ID" value="PFX19479.1"/>
    <property type="molecule type" value="Genomic_DNA"/>
</dbReference>
<organism evidence="3 4">
    <name type="scientific">Stylophora pistillata</name>
    <name type="common">Smooth cauliflower coral</name>
    <dbReference type="NCBI Taxonomy" id="50429"/>
    <lineage>
        <taxon>Eukaryota</taxon>
        <taxon>Metazoa</taxon>
        <taxon>Cnidaria</taxon>
        <taxon>Anthozoa</taxon>
        <taxon>Hexacorallia</taxon>
        <taxon>Scleractinia</taxon>
        <taxon>Astrocoeniina</taxon>
        <taxon>Pocilloporidae</taxon>
        <taxon>Stylophora</taxon>
    </lineage>
</organism>
<sequence>MAEARQALKQQKVSDSVKQVKMATTLPSLPSEVIEKIIAFLPLPDVCTCMLVCKEWKEMFSSEQFCKNYVLRHYNFDDEEEPSGHLNEWSDPDEWFHYWDDNEDNSNVWVFSNLPKRWKCGIVHLASYSLASDKQLKYKDFLQAVYILMRIKKAAEELELDCGAWANEGTGLVETCLFTWDKESLPTATDIISLYGFNPEMHKNPLERAGDGDQDTDDERSDNEEEGGCVRWKSLSTSYDVDVQKAHAFFDWWKKIFSPYVQYGIGCEAMNPVPCFILANLAPGWVGGVLSSLALT</sequence>
<evidence type="ECO:0000256" key="1">
    <source>
        <dbReference type="SAM" id="MobiDB-lite"/>
    </source>
</evidence>
<protein>
    <recommendedName>
        <fullName evidence="2">F-box domain-containing protein</fullName>
    </recommendedName>
</protein>
<reference evidence="4" key="1">
    <citation type="journal article" date="2017" name="bioRxiv">
        <title>Comparative analysis of the genomes of Stylophora pistillata and Acropora digitifera provides evidence for extensive differences between species of corals.</title>
        <authorList>
            <person name="Voolstra C.R."/>
            <person name="Li Y."/>
            <person name="Liew Y.J."/>
            <person name="Baumgarten S."/>
            <person name="Zoccola D."/>
            <person name="Flot J.-F."/>
            <person name="Tambutte S."/>
            <person name="Allemand D."/>
            <person name="Aranda M."/>
        </authorList>
    </citation>
    <scope>NUCLEOTIDE SEQUENCE [LARGE SCALE GENOMIC DNA]</scope>
</reference>
<dbReference type="PROSITE" id="PS50181">
    <property type="entry name" value="FBOX"/>
    <property type="match status" value="1"/>
</dbReference>
<feature type="compositionally biased region" description="Acidic residues" evidence="1">
    <location>
        <begin position="212"/>
        <end position="227"/>
    </location>
</feature>
<name>A0A2B4RRP9_STYPI</name>
<dbReference type="Proteomes" id="UP000225706">
    <property type="component" value="Unassembled WGS sequence"/>
</dbReference>
<dbReference type="SUPFAM" id="SSF81383">
    <property type="entry name" value="F-box domain"/>
    <property type="match status" value="1"/>
</dbReference>